<sequence length="290" mass="32497">MAVPKRLRFEILRRDNFACRYCGASAPNVELTVDHVTPVALGGTNDPTNLVTACEPCNNGKTSTTPGTELVEDVAQDALRWAAAVKEAAANLAERGKEAEEYRAAFAKQWGHWTAPGKVRRRAVLPDDWKSSIEHFRGAGLPAEAWTEVVEIAMTTRKVADVGVFRYCCGIAWNKVTAIQEEARRLLDEDEDYTAEIETEQARFAEFFRWAETTADEWSYRYGKKRGQEPDWKRYLEVRDALIGGQNRGFRRSVLQAVVQASADAGRSDIRASLDYLANNPRFRPATAHA</sequence>
<dbReference type="Pfam" id="PF14279">
    <property type="entry name" value="HNH_5"/>
    <property type="match status" value="1"/>
</dbReference>
<keyword evidence="2" id="KW-0255">Endonuclease</keyword>
<dbReference type="SMART" id="SM00507">
    <property type="entry name" value="HNHc"/>
    <property type="match status" value="1"/>
</dbReference>
<gene>
    <name evidence="2" type="ORF">ABZ568_00885</name>
</gene>
<evidence type="ECO:0000313" key="2">
    <source>
        <dbReference type="EMBL" id="MEU2265017.1"/>
    </source>
</evidence>
<comment type="caution">
    <text evidence="2">The sequence shown here is derived from an EMBL/GenBank/DDBJ whole genome shotgun (WGS) entry which is preliminary data.</text>
</comment>
<keyword evidence="2" id="KW-0378">Hydrolase</keyword>
<dbReference type="EMBL" id="JBEYBN010000001">
    <property type="protein sequence ID" value="MEU2265017.1"/>
    <property type="molecule type" value="Genomic_DNA"/>
</dbReference>
<dbReference type="Gene3D" id="1.10.30.50">
    <property type="match status" value="1"/>
</dbReference>
<dbReference type="GO" id="GO:0004519">
    <property type="term" value="F:endonuclease activity"/>
    <property type="evidence" value="ECO:0007669"/>
    <property type="project" value="UniProtKB-KW"/>
</dbReference>
<protein>
    <submittedName>
        <fullName evidence="2">HNH endonuclease</fullName>
    </submittedName>
</protein>
<dbReference type="InterPro" id="IPR052892">
    <property type="entry name" value="NA-targeting_endonuclease"/>
</dbReference>
<keyword evidence="2" id="KW-0540">Nuclease</keyword>
<proteinExistence type="predicted"/>
<feature type="domain" description="HNH nuclease" evidence="1">
    <location>
        <begin position="6"/>
        <end position="59"/>
    </location>
</feature>
<dbReference type="PANTHER" id="PTHR33877">
    <property type="entry name" value="SLL1193 PROTEIN"/>
    <property type="match status" value="1"/>
</dbReference>
<dbReference type="RefSeq" id="WP_359784427.1">
    <property type="nucleotide sequence ID" value="NZ_JBEYBN010000001.1"/>
</dbReference>
<dbReference type="InterPro" id="IPR003615">
    <property type="entry name" value="HNH_nuc"/>
</dbReference>
<keyword evidence="3" id="KW-1185">Reference proteome</keyword>
<dbReference type="Proteomes" id="UP001550603">
    <property type="component" value="Unassembled WGS sequence"/>
</dbReference>
<evidence type="ECO:0000259" key="1">
    <source>
        <dbReference type="SMART" id="SM00507"/>
    </source>
</evidence>
<organism evidence="2 3">
    <name type="scientific">Streptomyces olindensis</name>
    <dbReference type="NCBI Taxonomy" id="358823"/>
    <lineage>
        <taxon>Bacteria</taxon>
        <taxon>Bacillati</taxon>
        <taxon>Actinomycetota</taxon>
        <taxon>Actinomycetes</taxon>
        <taxon>Kitasatosporales</taxon>
        <taxon>Streptomycetaceae</taxon>
        <taxon>Streptomyces</taxon>
    </lineage>
</organism>
<accession>A0ABV2XLZ3</accession>
<dbReference type="InterPro" id="IPR029471">
    <property type="entry name" value="HNH_5"/>
</dbReference>
<reference evidence="2 3" key="1">
    <citation type="submission" date="2024-06" db="EMBL/GenBank/DDBJ databases">
        <title>The Natural Products Discovery Center: Release of the First 8490 Sequenced Strains for Exploring Actinobacteria Biosynthetic Diversity.</title>
        <authorList>
            <person name="Kalkreuter E."/>
            <person name="Kautsar S.A."/>
            <person name="Yang D."/>
            <person name="Bader C.D."/>
            <person name="Teijaro C.N."/>
            <person name="Fluegel L."/>
            <person name="Davis C.M."/>
            <person name="Simpson J.R."/>
            <person name="Lauterbach L."/>
            <person name="Steele A.D."/>
            <person name="Gui C."/>
            <person name="Meng S."/>
            <person name="Li G."/>
            <person name="Viehrig K."/>
            <person name="Ye F."/>
            <person name="Su P."/>
            <person name="Kiefer A.F."/>
            <person name="Nichols A."/>
            <person name="Cepeda A.J."/>
            <person name="Yan W."/>
            <person name="Fan B."/>
            <person name="Jiang Y."/>
            <person name="Adhikari A."/>
            <person name="Zheng C.-J."/>
            <person name="Schuster L."/>
            <person name="Cowan T.M."/>
            <person name="Smanski M.J."/>
            <person name="Chevrette M.G."/>
            <person name="De Carvalho L.P.S."/>
            <person name="Shen B."/>
        </authorList>
    </citation>
    <scope>NUCLEOTIDE SEQUENCE [LARGE SCALE GENOMIC DNA]</scope>
    <source>
        <strain evidence="2 3">NPDC019583</strain>
    </source>
</reference>
<dbReference type="CDD" id="cd00085">
    <property type="entry name" value="HNHc"/>
    <property type="match status" value="1"/>
</dbReference>
<evidence type="ECO:0000313" key="3">
    <source>
        <dbReference type="Proteomes" id="UP001550603"/>
    </source>
</evidence>
<name>A0ABV2XLZ3_9ACTN</name>
<dbReference type="PANTHER" id="PTHR33877:SF2">
    <property type="entry name" value="OS07G0170200 PROTEIN"/>
    <property type="match status" value="1"/>
</dbReference>